<reference evidence="4 5" key="1">
    <citation type="journal article" date="2019" name="J. Hered.">
        <title>An Improved Genome Assembly for Drosophila navojoa, the Basal Species in the mojavensis Cluster.</title>
        <authorList>
            <person name="Vanderlinde T."/>
            <person name="Dupim E.G."/>
            <person name="Nazario-Yepiz N.O."/>
            <person name="Carvalho A.B."/>
        </authorList>
    </citation>
    <scope>NUCLEOTIDE SEQUENCE [LARGE SCALE GENOMIC DNA]</scope>
    <source>
        <strain evidence="4">Navoj_Jal97</strain>
        <tissue evidence="4">Whole organism</tissue>
    </source>
</reference>
<dbReference type="InterPro" id="IPR000198">
    <property type="entry name" value="RhoGAP_dom"/>
</dbReference>
<dbReference type="Gene3D" id="1.10.555.10">
    <property type="entry name" value="Rho GTPase activation protein"/>
    <property type="match status" value="1"/>
</dbReference>
<feature type="compositionally biased region" description="Polar residues" evidence="2">
    <location>
        <begin position="537"/>
        <end position="546"/>
    </location>
</feature>
<dbReference type="FunFam" id="1.10.555.10:FF:000056">
    <property type="entry name" value="AGAP001687-PB"/>
    <property type="match status" value="1"/>
</dbReference>
<keyword evidence="1" id="KW-0343">GTPase activation</keyword>
<dbReference type="GO" id="GO:0007165">
    <property type="term" value="P:signal transduction"/>
    <property type="evidence" value="ECO:0007669"/>
    <property type="project" value="InterPro"/>
</dbReference>
<dbReference type="Pfam" id="PF00620">
    <property type="entry name" value="RhoGAP"/>
    <property type="match status" value="1"/>
</dbReference>
<evidence type="ECO:0000313" key="4">
    <source>
        <dbReference type="EMBL" id="TDG40901.1"/>
    </source>
</evidence>
<dbReference type="PROSITE" id="PS50238">
    <property type="entry name" value="RHOGAP"/>
    <property type="match status" value="1"/>
</dbReference>
<dbReference type="OMA" id="AQHEKSN"/>
<feature type="region of interest" description="Disordered" evidence="2">
    <location>
        <begin position="883"/>
        <end position="907"/>
    </location>
</feature>
<feature type="compositionally biased region" description="Acidic residues" evidence="2">
    <location>
        <begin position="719"/>
        <end position="740"/>
    </location>
</feature>
<feature type="region of interest" description="Disordered" evidence="2">
    <location>
        <begin position="478"/>
        <end position="506"/>
    </location>
</feature>
<dbReference type="GO" id="GO:0051056">
    <property type="term" value="P:regulation of small GTPase mediated signal transduction"/>
    <property type="evidence" value="ECO:0007669"/>
    <property type="project" value="TreeGrafter"/>
</dbReference>
<protein>
    <recommendedName>
        <fullName evidence="3">Rho-GAP domain-containing protein</fullName>
    </recommendedName>
</protein>
<keyword evidence="5" id="KW-1185">Reference proteome</keyword>
<proteinExistence type="predicted"/>
<dbReference type="SMART" id="SM00324">
    <property type="entry name" value="RhoGAP"/>
    <property type="match status" value="1"/>
</dbReference>
<gene>
    <name evidence="4" type="ORF">AWZ03_012679</name>
</gene>
<comment type="caution">
    <text evidence="4">The sequence shown here is derived from an EMBL/GenBank/DDBJ whole genome shotgun (WGS) entry which is preliminary data.</text>
</comment>
<dbReference type="Proteomes" id="UP000295192">
    <property type="component" value="Unassembled WGS sequence"/>
</dbReference>
<feature type="region of interest" description="Disordered" evidence="2">
    <location>
        <begin position="994"/>
        <end position="1013"/>
    </location>
</feature>
<evidence type="ECO:0000256" key="2">
    <source>
        <dbReference type="SAM" id="MobiDB-lite"/>
    </source>
</evidence>
<evidence type="ECO:0000259" key="3">
    <source>
        <dbReference type="PROSITE" id="PS50238"/>
    </source>
</evidence>
<dbReference type="EMBL" id="LSRL02000458">
    <property type="protein sequence ID" value="TDG40901.1"/>
    <property type="molecule type" value="Genomic_DNA"/>
</dbReference>
<feature type="region of interest" description="Disordered" evidence="2">
    <location>
        <begin position="524"/>
        <end position="552"/>
    </location>
</feature>
<dbReference type="PANTHER" id="PTHR14963:SF7">
    <property type="entry name" value="RHO GTPASE-ACTIVATING PROTEIN 19"/>
    <property type="match status" value="1"/>
</dbReference>
<feature type="compositionally biased region" description="Low complexity" evidence="2">
    <location>
        <begin position="883"/>
        <end position="897"/>
    </location>
</feature>
<dbReference type="PANTHER" id="PTHR14963">
    <property type="entry name" value="RHO GTPASE ACTIVATING PROTEIN 18,19-RELATED"/>
    <property type="match status" value="1"/>
</dbReference>
<dbReference type="SUPFAM" id="SSF48350">
    <property type="entry name" value="GTPase activation domain, GAP"/>
    <property type="match status" value="1"/>
</dbReference>
<evidence type="ECO:0000256" key="1">
    <source>
        <dbReference type="ARBA" id="ARBA00022468"/>
    </source>
</evidence>
<dbReference type="AlphaFoldDB" id="A0A484AZ66"/>
<dbReference type="STRING" id="7232.A0A484AZ66"/>
<organism evidence="4 5">
    <name type="scientific">Drosophila navojoa</name>
    <name type="common">Fruit fly</name>
    <dbReference type="NCBI Taxonomy" id="7232"/>
    <lineage>
        <taxon>Eukaryota</taxon>
        <taxon>Metazoa</taxon>
        <taxon>Ecdysozoa</taxon>
        <taxon>Arthropoda</taxon>
        <taxon>Hexapoda</taxon>
        <taxon>Insecta</taxon>
        <taxon>Pterygota</taxon>
        <taxon>Neoptera</taxon>
        <taxon>Endopterygota</taxon>
        <taxon>Diptera</taxon>
        <taxon>Brachycera</taxon>
        <taxon>Muscomorpha</taxon>
        <taxon>Ephydroidea</taxon>
        <taxon>Drosophilidae</taxon>
        <taxon>Drosophila</taxon>
    </lineage>
</organism>
<feature type="compositionally biased region" description="Low complexity" evidence="2">
    <location>
        <begin position="524"/>
        <end position="536"/>
    </location>
</feature>
<accession>A0A484AZ66</accession>
<dbReference type="GO" id="GO:0005737">
    <property type="term" value="C:cytoplasm"/>
    <property type="evidence" value="ECO:0007669"/>
    <property type="project" value="TreeGrafter"/>
</dbReference>
<feature type="region of interest" description="Disordered" evidence="2">
    <location>
        <begin position="690"/>
        <end position="751"/>
    </location>
</feature>
<dbReference type="InterPro" id="IPR047941">
    <property type="entry name" value="ARHGAP19_RhoGAP"/>
</dbReference>
<sequence>MDMEYVNINQFNDLELASRMRTCNYEKYKSLVRMHLSFELELNTDEFDLACHEIVYEDKGKLKKWNRLSKKHRLGHVGNAAGVATVAGCAAGHGSKSVGNSPTECIQQQIDAGFQMHMLELKAFLMLEKNITQEGLFRKTGAVSRQNELRLHIQQDKPLELEQTGFSAHDCATVFKSFLAELPEPLLTDAHYPAHLQIAPLCQALTEKTQASLERQQHLLHSVQLLILLLPDEHRELLQHIIEMLHAVAQHEDSNKMSAENLATVFTPHLICPRNLPPEVLHYTAKRMSSIIAYMITRNMDIFAVPAKLATDIRAYFLERKRKKTMSPEQTLDESISDISTVNTVYTFVDRAATAAATNTNNTDTELAQLYAHIQSLPESSKKRRLIKQFNKQNGQGTPLQLVVMNRLKNNEATRSAKSLSDSIKKHIFHKSLMSRTPKRAPGLQPLRGSEVGDGCRTPNLTHAKTPKLRVLFQSPTPAMQLPTSGLGTKPSSSTSSASSCGSNAMHSLHKSISSTSLKIESSSDSSSCGANSSHSAPVSRQQSHELATGSAAGPELDEIDATCCVTPAKIISAVAQQLIGGADKKTVAWNDRRLLEIEEYSNPCTPVQQSSRYKSEPNLCSLRPQVHDDGECDGDAESALTPIVEVSATTTASSGMGKSITRKLMKGVSMGNLRFPFSTPETTKRLVRSVSATLKRRPSSSDDAKHIGSHTPTADAPLLEDVDDSDLEDEDGDGDDDTLSEINGSSNELPGGLGMAVDVSYHQQLLQSSVYRNLDLITSTPALRMARRSMSPITKSTQRMPKAMQESIMTPRSRKPVMLLTALGNGDKQQNQSCFLDQQQQQQDDEVLLPSKQLEPPVLHSEDATSLGGYADILRRQQSLIIQRQRTSSSSNSNSNDLELEPSMAGKPHNALSSDFKEYLLTRSVLTASPADSSFASRSDDFGGANTTQDIEDIEDFEESELSPSLLYCLDGNEPAIASPLCSLNIGRKRSAGSPLKTPLVHDDPNNKENLSSEHLLTKKLLITSTAEYPGETAL</sequence>
<name>A0A484AZ66_DRONA</name>
<dbReference type="InterPro" id="IPR008936">
    <property type="entry name" value="Rho_GTPase_activation_prot"/>
</dbReference>
<feature type="region of interest" description="Disordered" evidence="2">
    <location>
        <begin position="434"/>
        <end position="462"/>
    </location>
</feature>
<dbReference type="OrthoDB" id="10061772at2759"/>
<dbReference type="CDD" id="cd04392">
    <property type="entry name" value="RhoGAP_ARHGAP19"/>
    <property type="match status" value="1"/>
</dbReference>
<feature type="domain" description="Rho-GAP" evidence="3">
    <location>
        <begin position="101"/>
        <end position="303"/>
    </location>
</feature>
<feature type="compositionally biased region" description="Low complexity" evidence="2">
    <location>
        <begin position="484"/>
        <end position="503"/>
    </location>
</feature>
<dbReference type="GO" id="GO:0005096">
    <property type="term" value="F:GTPase activator activity"/>
    <property type="evidence" value="ECO:0007669"/>
    <property type="project" value="UniProtKB-KW"/>
</dbReference>
<evidence type="ECO:0000313" key="5">
    <source>
        <dbReference type="Proteomes" id="UP000295192"/>
    </source>
</evidence>